<dbReference type="Proteomes" id="UP000294927">
    <property type="component" value="Unassembled WGS sequence"/>
</dbReference>
<dbReference type="SUPFAM" id="SSF56176">
    <property type="entry name" value="FAD-binding/transporter-associated domain-like"/>
    <property type="match status" value="1"/>
</dbReference>
<dbReference type="GO" id="GO:0019139">
    <property type="term" value="F:cytokinin dehydrogenase activity"/>
    <property type="evidence" value="ECO:0007669"/>
    <property type="project" value="InterPro"/>
</dbReference>
<dbReference type="InterPro" id="IPR016164">
    <property type="entry name" value="FAD-linked_Oxase-like_C"/>
</dbReference>
<evidence type="ECO:0000256" key="5">
    <source>
        <dbReference type="ARBA" id="ARBA00023002"/>
    </source>
</evidence>
<dbReference type="InterPro" id="IPR036318">
    <property type="entry name" value="FAD-bd_PCMH-like_sf"/>
</dbReference>
<dbReference type="OrthoDB" id="6278354at2"/>
<dbReference type="Pfam" id="PF01565">
    <property type="entry name" value="FAD_binding_4"/>
    <property type="match status" value="1"/>
</dbReference>
<feature type="domain" description="FAD-binding PCMH-type" evidence="6">
    <location>
        <begin position="70"/>
        <end position="239"/>
    </location>
</feature>
<sequence length="479" mass="51652">MVPRVQKVQISRRAVLAGAAAVVVAFDPVNIGWLTAADATPGIRVPGLDGELLLDDASRTAVAEDYGQIVHRKPLAVLRPGSTRDIQKIVRFANEHGLEVAMRGQGHSTYGQSQAAGVVIDSSTLSTIRRVTRTYAVVDAGVQWLDLIRTTLAAGLTPPVATDYLGLSIGGTLSVGGVGGASSHHGLLVDNVLALEVVTGRGELVRCSPTVRPDLFHAVLGGLGQFAVITRATVRLIPAATTARVYHLTYPDLGSYLAAQRTAVTDGRFSYLEGQAVPAADGWSYLLEGVEYYTPPAAPDDDGLLSGLAPAGVEITEMPYFDWLNRIYDLVQQLMALKLPGPWINLFIPDESVEQYASTVLANTTPEDAGGVVLLYPVRRELIHQPFVRLPSSPVVFLMAILRAVSPPDEAATRRLIGINREQYDQAVAVGGTQYPVNAIPLTPADWRRHYGPQWQAFRTAKRRYDPKQVLTPGQGIFE</sequence>
<dbReference type="InterPro" id="IPR016170">
    <property type="entry name" value="Cytok_DH_C_sf"/>
</dbReference>
<evidence type="ECO:0000256" key="1">
    <source>
        <dbReference type="ARBA" id="ARBA00001974"/>
    </source>
</evidence>
<organism evidence="7 8">
    <name type="scientific">Actinophytocola oryzae</name>
    <dbReference type="NCBI Taxonomy" id="502181"/>
    <lineage>
        <taxon>Bacteria</taxon>
        <taxon>Bacillati</taxon>
        <taxon>Actinomycetota</taxon>
        <taxon>Actinomycetes</taxon>
        <taxon>Pseudonocardiales</taxon>
        <taxon>Pseudonocardiaceae</taxon>
    </lineage>
</organism>
<dbReference type="SUPFAM" id="SSF55103">
    <property type="entry name" value="FAD-linked oxidases, C-terminal domain"/>
    <property type="match status" value="1"/>
</dbReference>
<evidence type="ECO:0000256" key="4">
    <source>
        <dbReference type="ARBA" id="ARBA00022827"/>
    </source>
</evidence>
<evidence type="ECO:0000256" key="3">
    <source>
        <dbReference type="ARBA" id="ARBA00022630"/>
    </source>
</evidence>
<dbReference type="InterPro" id="IPR050432">
    <property type="entry name" value="FAD-linked_Oxidoreductases_BP"/>
</dbReference>
<dbReference type="Gene3D" id="3.30.43.10">
    <property type="entry name" value="Uridine Diphospho-n-acetylenolpyruvylglucosamine Reductase, domain 2"/>
    <property type="match status" value="1"/>
</dbReference>
<comment type="caution">
    <text evidence="7">The sequence shown here is derived from an EMBL/GenBank/DDBJ whole genome shotgun (WGS) entry which is preliminary data.</text>
</comment>
<dbReference type="EMBL" id="SOCP01000024">
    <property type="protein sequence ID" value="TDV40147.1"/>
    <property type="molecule type" value="Genomic_DNA"/>
</dbReference>
<keyword evidence="3" id="KW-0285">Flavoprotein</keyword>
<reference evidence="7 8" key="1">
    <citation type="submission" date="2019-03" db="EMBL/GenBank/DDBJ databases">
        <title>Genomic Encyclopedia of Archaeal and Bacterial Type Strains, Phase II (KMG-II): from individual species to whole genera.</title>
        <authorList>
            <person name="Goeker M."/>
        </authorList>
    </citation>
    <scope>NUCLEOTIDE SEQUENCE [LARGE SCALE GENOMIC DNA]</scope>
    <source>
        <strain evidence="7 8">DSM 45499</strain>
    </source>
</reference>
<dbReference type="PROSITE" id="PS51387">
    <property type="entry name" value="FAD_PCMH"/>
    <property type="match status" value="1"/>
</dbReference>
<evidence type="ECO:0000259" key="6">
    <source>
        <dbReference type="PROSITE" id="PS51387"/>
    </source>
</evidence>
<proteinExistence type="inferred from homology"/>
<dbReference type="PANTHER" id="PTHR13878">
    <property type="entry name" value="GULONOLACTONE OXIDASE"/>
    <property type="match status" value="1"/>
</dbReference>
<evidence type="ECO:0000313" key="8">
    <source>
        <dbReference type="Proteomes" id="UP000294927"/>
    </source>
</evidence>
<gene>
    <name evidence="7" type="ORF">CLV71_124166</name>
</gene>
<keyword evidence="5" id="KW-0560">Oxidoreductase</keyword>
<dbReference type="InterPro" id="IPR015345">
    <property type="entry name" value="Cytokinin_DH_FAD/cytokin-bd"/>
</dbReference>
<dbReference type="InterPro" id="IPR006093">
    <property type="entry name" value="Oxy_OxRdtase_FAD_BS"/>
</dbReference>
<evidence type="ECO:0000256" key="2">
    <source>
        <dbReference type="ARBA" id="ARBA00005466"/>
    </source>
</evidence>
<keyword evidence="4" id="KW-0274">FAD</keyword>
<accession>A0A4R7UVT9</accession>
<dbReference type="InterPro" id="IPR016167">
    <property type="entry name" value="FAD-bd_PCMH_sub1"/>
</dbReference>
<dbReference type="InterPro" id="IPR016169">
    <property type="entry name" value="FAD-bd_PCMH_sub2"/>
</dbReference>
<dbReference type="InterPro" id="IPR016166">
    <property type="entry name" value="FAD-bd_PCMH"/>
</dbReference>
<comment type="similarity">
    <text evidence="2">Belongs to the oxygen-dependent FAD-linked oxidoreductase family.</text>
</comment>
<dbReference type="GO" id="GO:0071949">
    <property type="term" value="F:FAD binding"/>
    <property type="evidence" value="ECO:0007669"/>
    <property type="project" value="InterPro"/>
</dbReference>
<comment type="cofactor">
    <cofactor evidence="1">
        <name>FAD</name>
        <dbReference type="ChEBI" id="CHEBI:57692"/>
    </cofactor>
</comment>
<dbReference type="AlphaFoldDB" id="A0A4R7UVT9"/>
<dbReference type="PANTHER" id="PTHR13878:SF53">
    <property type="entry name" value="CYTOKININ DEHYDROGENASE 6"/>
    <property type="match status" value="1"/>
</dbReference>
<dbReference type="Pfam" id="PF09265">
    <property type="entry name" value="Cytokin-bind"/>
    <property type="match status" value="1"/>
</dbReference>
<keyword evidence="8" id="KW-1185">Reference proteome</keyword>
<protein>
    <submittedName>
        <fullName evidence="7">FAD/FMN-containing dehydrogenase</fullName>
    </submittedName>
</protein>
<dbReference type="PROSITE" id="PS00862">
    <property type="entry name" value="OX2_COVAL_FAD"/>
    <property type="match status" value="1"/>
</dbReference>
<evidence type="ECO:0000313" key="7">
    <source>
        <dbReference type="EMBL" id="TDV40147.1"/>
    </source>
</evidence>
<name>A0A4R7UVT9_9PSEU</name>
<dbReference type="InterPro" id="IPR006094">
    <property type="entry name" value="Oxid_FAD_bind_N"/>
</dbReference>
<dbReference type="GO" id="GO:0009690">
    <property type="term" value="P:cytokinin metabolic process"/>
    <property type="evidence" value="ECO:0007669"/>
    <property type="project" value="InterPro"/>
</dbReference>
<dbReference type="Gene3D" id="3.40.462.10">
    <property type="entry name" value="FAD-linked oxidases, C-terminal domain"/>
    <property type="match status" value="1"/>
</dbReference>
<dbReference type="Gene3D" id="3.30.465.10">
    <property type="match status" value="1"/>
</dbReference>